<evidence type="ECO:0000313" key="3">
    <source>
        <dbReference type="Proteomes" id="UP001195483"/>
    </source>
</evidence>
<feature type="region of interest" description="Disordered" evidence="1">
    <location>
        <begin position="1"/>
        <end position="21"/>
    </location>
</feature>
<reference evidence="2" key="3">
    <citation type="submission" date="2023-05" db="EMBL/GenBank/DDBJ databases">
        <authorList>
            <person name="Smith C.H."/>
        </authorList>
    </citation>
    <scope>NUCLEOTIDE SEQUENCE</scope>
    <source>
        <strain evidence="2">CHS0354</strain>
        <tissue evidence="2">Mantle</tissue>
    </source>
</reference>
<reference evidence="2" key="2">
    <citation type="journal article" date="2021" name="Genome Biol. Evol.">
        <title>Developing a high-quality reference genome for a parasitic bivalve with doubly uniparental inheritance (Bivalvia: Unionida).</title>
        <authorList>
            <person name="Smith C.H."/>
        </authorList>
    </citation>
    <scope>NUCLEOTIDE SEQUENCE</scope>
    <source>
        <strain evidence="2">CHS0354</strain>
        <tissue evidence="2">Mantle</tissue>
    </source>
</reference>
<dbReference type="Proteomes" id="UP001195483">
    <property type="component" value="Unassembled WGS sequence"/>
</dbReference>
<dbReference type="EMBL" id="JAEAOA010001920">
    <property type="protein sequence ID" value="KAK3590913.1"/>
    <property type="molecule type" value="Genomic_DNA"/>
</dbReference>
<evidence type="ECO:0000313" key="2">
    <source>
        <dbReference type="EMBL" id="KAK3590913.1"/>
    </source>
</evidence>
<organism evidence="2 3">
    <name type="scientific">Potamilus streckersoni</name>
    <dbReference type="NCBI Taxonomy" id="2493646"/>
    <lineage>
        <taxon>Eukaryota</taxon>
        <taxon>Metazoa</taxon>
        <taxon>Spiralia</taxon>
        <taxon>Lophotrochozoa</taxon>
        <taxon>Mollusca</taxon>
        <taxon>Bivalvia</taxon>
        <taxon>Autobranchia</taxon>
        <taxon>Heteroconchia</taxon>
        <taxon>Palaeoheterodonta</taxon>
        <taxon>Unionida</taxon>
        <taxon>Unionoidea</taxon>
        <taxon>Unionidae</taxon>
        <taxon>Ambleminae</taxon>
        <taxon>Lampsilini</taxon>
        <taxon>Potamilus</taxon>
    </lineage>
</organism>
<evidence type="ECO:0000256" key="1">
    <source>
        <dbReference type="SAM" id="MobiDB-lite"/>
    </source>
</evidence>
<gene>
    <name evidence="2" type="ORF">CHS0354_032631</name>
</gene>
<reference evidence="2" key="1">
    <citation type="journal article" date="2021" name="Genome Biol. Evol.">
        <title>A High-Quality Reference Genome for a Parasitic Bivalve with Doubly Uniparental Inheritance (Bivalvia: Unionida).</title>
        <authorList>
            <person name="Smith C.H."/>
        </authorList>
    </citation>
    <scope>NUCLEOTIDE SEQUENCE</scope>
    <source>
        <strain evidence="2">CHS0354</strain>
    </source>
</reference>
<sequence length="105" mass="12130">MDGPKPTGDAPNVSLHPHIETERNIESVNNRLRFYCKFDPNGDKSLWYTVEWYRGDRTLGSLLYESKPTQFTTWDEFKQTTALNESKMGKIGIYKEEGYCESGVD</sequence>
<proteinExistence type="predicted"/>
<dbReference type="AlphaFoldDB" id="A0AAE0SFU2"/>
<keyword evidence="3" id="KW-1185">Reference proteome</keyword>
<comment type="caution">
    <text evidence="2">The sequence shown here is derived from an EMBL/GenBank/DDBJ whole genome shotgun (WGS) entry which is preliminary data.</text>
</comment>
<name>A0AAE0SFU2_9BIVA</name>
<accession>A0AAE0SFU2</accession>
<protein>
    <submittedName>
        <fullName evidence="2">Uncharacterized protein</fullName>
    </submittedName>
</protein>